<reference evidence="1" key="2">
    <citation type="submission" date="2021-09" db="EMBL/GenBank/DDBJ databases">
        <authorList>
            <person name="Jia N."/>
            <person name="Wang J."/>
            <person name="Shi W."/>
            <person name="Du L."/>
            <person name="Sun Y."/>
            <person name="Zhan W."/>
            <person name="Jiang J."/>
            <person name="Wang Q."/>
            <person name="Zhang B."/>
            <person name="Ji P."/>
            <person name="Sakyi L.B."/>
            <person name="Cui X."/>
            <person name="Yuan T."/>
            <person name="Jiang B."/>
            <person name="Yang W."/>
            <person name="Lam T.T.-Y."/>
            <person name="Chang Q."/>
            <person name="Ding S."/>
            <person name="Wang X."/>
            <person name="Zhu J."/>
            <person name="Ruan X."/>
            <person name="Zhao L."/>
            <person name="Wei J."/>
            <person name="Que T."/>
            <person name="Du C."/>
            <person name="Cheng J."/>
            <person name="Dai P."/>
            <person name="Han X."/>
            <person name="Huang E."/>
            <person name="Gao Y."/>
            <person name="Liu J."/>
            <person name="Shao H."/>
            <person name="Ye R."/>
            <person name="Li L."/>
            <person name="Wei W."/>
            <person name="Wang X."/>
            <person name="Wang C."/>
            <person name="Huo Q."/>
            <person name="Li W."/>
            <person name="Guo W."/>
            <person name="Chen H."/>
            <person name="Chen S."/>
            <person name="Zhou L."/>
            <person name="Zhou L."/>
            <person name="Ni X."/>
            <person name="Tian J."/>
            <person name="Zhou Y."/>
            <person name="Sheng Y."/>
            <person name="Liu T."/>
            <person name="Pan Y."/>
            <person name="Xia L."/>
            <person name="Li J."/>
            <person name="Zhao F."/>
            <person name="Cao W."/>
        </authorList>
    </citation>
    <scope>NUCLEOTIDE SEQUENCE</scope>
    <source>
        <strain evidence="1">Rmic-2018</strain>
        <tissue evidence="1">Larvae</tissue>
    </source>
</reference>
<dbReference type="AlphaFoldDB" id="A0A9J6EQJ1"/>
<evidence type="ECO:0000313" key="1">
    <source>
        <dbReference type="EMBL" id="KAH8036420.1"/>
    </source>
</evidence>
<gene>
    <name evidence="1" type="ORF">HPB51_000371</name>
</gene>
<dbReference type="EMBL" id="JABSTU010000002">
    <property type="protein sequence ID" value="KAH8036420.1"/>
    <property type="molecule type" value="Genomic_DNA"/>
</dbReference>
<protein>
    <submittedName>
        <fullName evidence="1">Uncharacterized protein</fullName>
    </submittedName>
</protein>
<proteinExistence type="predicted"/>
<dbReference type="Proteomes" id="UP000821866">
    <property type="component" value="Chromosome 10"/>
</dbReference>
<accession>A0A9J6EQJ1</accession>
<reference evidence="1" key="1">
    <citation type="journal article" date="2020" name="Cell">
        <title>Large-Scale Comparative Analyses of Tick Genomes Elucidate Their Genetic Diversity and Vector Capacities.</title>
        <authorList>
            <consortium name="Tick Genome and Microbiome Consortium (TIGMIC)"/>
            <person name="Jia N."/>
            <person name="Wang J."/>
            <person name="Shi W."/>
            <person name="Du L."/>
            <person name="Sun Y."/>
            <person name="Zhan W."/>
            <person name="Jiang J.F."/>
            <person name="Wang Q."/>
            <person name="Zhang B."/>
            <person name="Ji P."/>
            <person name="Bell-Sakyi L."/>
            <person name="Cui X.M."/>
            <person name="Yuan T.T."/>
            <person name="Jiang B.G."/>
            <person name="Yang W.F."/>
            <person name="Lam T.T."/>
            <person name="Chang Q.C."/>
            <person name="Ding S.J."/>
            <person name="Wang X.J."/>
            <person name="Zhu J.G."/>
            <person name="Ruan X.D."/>
            <person name="Zhao L."/>
            <person name="Wei J.T."/>
            <person name="Ye R.Z."/>
            <person name="Que T.C."/>
            <person name="Du C.H."/>
            <person name="Zhou Y.H."/>
            <person name="Cheng J.X."/>
            <person name="Dai P.F."/>
            <person name="Guo W.B."/>
            <person name="Han X.H."/>
            <person name="Huang E.J."/>
            <person name="Li L.F."/>
            <person name="Wei W."/>
            <person name="Gao Y.C."/>
            <person name="Liu J.Z."/>
            <person name="Shao H.Z."/>
            <person name="Wang X."/>
            <person name="Wang C.C."/>
            <person name="Yang T.C."/>
            <person name="Huo Q.B."/>
            <person name="Li W."/>
            <person name="Chen H.Y."/>
            <person name="Chen S.E."/>
            <person name="Zhou L.G."/>
            <person name="Ni X.B."/>
            <person name="Tian J.H."/>
            <person name="Sheng Y."/>
            <person name="Liu T."/>
            <person name="Pan Y.S."/>
            <person name="Xia L.Y."/>
            <person name="Li J."/>
            <person name="Zhao F."/>
            <person name="Cao W.C."/>
        </authorList>
    </citation>
    <scope>NUCLEOTIDE SEQUENCE</scope>
    <source>
        <strain evidence="1">Rmic-2018</strain>
    </source>
</reference>
<organism evidence="1 2">
    <name type="scientific">Rhipicephalus microplus</name>
    <name type="common">Cattle tick</name>
    <name type="synonym">Boophilus microplus</name>
    <dbReference type="NCBI Taxonomy" id="6941"/>
    <lineage>
        <taxon>Eukaryota</taxon>
        <taxon>Metazoa</taxon>
        <taxon>Ecdysozoa</taxon>
        <taxon>Arthropoda</taxon>
        <taxon>Chelicerata</taxon>
        <taxon>Arachnida</taxon>
        <taxon>Acari</taxon>
        <taxon>Parasitiformes</taxon>
        <taxon>Ixodida</taxon>
        <taxon>Ixodoidea</taxon>
        <taxon>Ixodidae</taxon>
        <taxon>Rhipicephalinae</taxon>
        <taxon>Rhipicephalus</taxon>
        <taxon>Boophilus</taxon>
    </lineage>
</organism>
<evidence type="ECO:0000313" key="2">
    <source>
        <dbReference type="Proteomes" id="UP000821866"/>
    </source>
</evidence>
<sequence length="174" mass="19951">MNDDTAIPLTYYAAAPASATDTNKVAIDFYNQTTGHLNRRYSQQCRTFEVFKTRRILPKFSRLDNVPTVASMDVATCEDIPFHVRRVVLEELVRLQAGDVYYQCSFAACSEPSPYWMREQHVENRPHTETADFILRLLFSPTGHGHHQMSSSRRDAADLQPSSTRPLLEDYYVS</sequence>
<name>A0A9J6EQJ1_RHIMP</name>
<comment type="caution">
    <text evidence="1">The sequence shown here is derived from an EMBL/GenBank/DDBJ whole genome shotgun (WGS) entry which is preliminary data.</text>
</comment>
<keyword evidence="2" id="KW-1185">Reference proteome</keyword>